<dbReference type="PANTHER" id="PTHR43798:SF33">
    <property type="entry name" value="HYDROLASE, PUTATIVE (AFU_ORTHOLOGUE AFUA_2G14860)-RELATED"/>
    <property type="match status" value="1"/>
</dbReference>
<proteinExistence type="predicted"/>
<dbReference type="SUPFAM" id="SSF53474">
    <property type="entry name" value="alpha/beta-Hydrolases"/>
    <property type="match status" value="1"/>
</dbReference>
<feature type="domain" description="AB hydrolase-1" evidence="1">
    <location>
        <begin position="16"/>
        <end position="222"/>
    </location>
</feature>
<evidence type="ECO:0000313" key="3">
    <source>
        <dbReference type="Proteomes" id="UP001597286"/>
    </source>
</evidence>
<protein>
    <submittedName>
        <fullName evidence="2">Alpha/beta fold hydrolase</fullName>
    </submittedName>
</protein>
<dbReference type="InterPro" id="IPR029058">
    <property type="entry name" value="AB_hydrolase_fold"/>
</dbReference>
<accession>A0ABW4NXD9</accession>
<sequence length="234" mass="24223">MTLHVQEWGTGDRIAVLIHGLGNSSDSWWRVGPALADHGYRVLAVDLPGHGKSAPLDVYTSVALAAAVLAAVPHRPALAIGHSLGGHVLAHAVAELAPEIAVYEDPAFVTTPDPAVAAHFRAQKSWGRKEVAQENPRWDEGSVDRKVAALEAWDPTIVDHLGGFVAAPVDTAAVPSALVLADPSALVPPPFAGALAARGFAVDVVPGSGHVIHLDDHDGFMAALARRGIVPAAG</sequence>
<dbReference type="PANTHER" id="PTHR43798">
    <property type="entry name" value="MONOACYLGLYCEROL LIPASE"/>
    <property type="match status" value="1"/>
</dbReference>
<reference evidence="3" key="1">
    <citation type="journal article" date="2019" name="Int. J. Syst. Evol. Microbiol.">
        <title>The Global Catalogue of Microorganisms (GCM) 10K type strain sequencing project: providing services to taxonomists for standard genome sequencing and annotation.</title>
        <authorList>
            <consortium name="The Broad Institute Genomics Platform"/>
            <consortium name="The Broad Institute Genome Sequencing Center for Infectious Disease"/>
            <person name="Wu L."/>
            <person name="Ma J."/>
        </authorList>
    </citation>
    <scope>NUCLEOTIDE SEQUENCE [LARGE SCALE GENOMIC DNA]</scope>
    <source>
        <strain evidence="3">DT72</strain>
    </source>
</reference>
<dbReference type="RefSeq" id="WP_378483387.1">
    <property type="nucleotide sequence ID" value="NZ_JBHUFB010000002.1"/>
</dbReference>
<keyword evidence="3" id="KW-1185">Reference proteome</keyword>
<comment type="caution">
    <text evidence="2">The sequence shown here is derived from an EMBL/GenBank/DDBJ whole genome shotgun (WGS) entry which is preliminary data.</text>
</comment>
<evidence type="ECO:0000259" key="1">
    <source>
        <dbReference type="Pfam" id="PF12697"/>
    </source>
</evidence>
<name>A0ABW4NXD9_9NOCA</name>
<dbReference type="Gene3D" id="3.40.50.1820">
    <property type="entry name" value="alpha/beta hydrolase"/>
    <property type="match status" value="1"/>
</dbReference>
<dbReference type="InterPro" id="IPR000073">
    <property type="entry name" value="AB_hydrolase_1"/>
</dbReference>
<dbReference type="EMBL" id="JBHUFB010000002">
    <property type="protein sequence ID" value="MFD1810827.1"/>
    <property type="molecule type" value="Genomic_DNA"/>
</dbReference>
<dbReference type="Pfam" id="PF12697">
    <property type="entry name" value="Abhydrolase_6"/>
    <property type="match status" value="1"/>
</dbReference>
<evidence type="ECO:0000313" key="2">
    <source>
        <dbReference type="EMBL" id="MFD1810827.1"/>
    </source>
</evidence>
<keyword evidence="2" id="KW-0378">Hydrolase</keyword>
<dbReference type="GO" id="GO:0016787">
    <property type="term" value="F:hydrolase activity"/>
    <property type="evidence" value="ECO:0007669"/>
    <property type="project" value="UniProtKB-KW"/>
</dbReference>
<dbReference type="InterPro" id="IPR050266">
    <property type="entry name" value="AB_hydrolase_sf"/>
</dbReference>
<gene>
    <name evidence="2" type="ORF">ACFSJG_01250</name>
</gene>
<organism evidence="2 3">
    <name type="scientific">Rhodococcus gannanensis</name>
    <dbReference type="NCBI Taxonomy" id="1960308"/>
    <lineage>
        <taxon>Bacteria</taxon>
        <taxon>Bacillati</taxon>
        <taxon>Actinomycetota</taxon>
        <taxon>Actinomycetes</taxon>
        <taxon>Mycobacteriales</taxon>
        <taxon>Nocardiaceae</taxon>
        <taxon>Rhodococcus</taxon>
    </lineage>
</organism>
<dbReference type="Proteomes" id="UP001597286">
    <property type="component" value="Unassembled WGS sequence"/>
</dbReference>